<evidence type="ECO:0000313" key="16">
    <source>
        <dbReference type="Proteomes" id="UP000287022"/>
    </source>
</evidence>
<sequence length="334" mass="35939">MSITKAWYRKTVVPWLWLFLPFHALFVAVSTWRRRRFLSHPPTPLSVPVIVVGNISVGGTGKTPVTLALIERLQALGHQPAVISRGYGGKGPFPLSVTAATSAQSCGDEPLLLAQRSSVPLVVAPDRNAAAAEVLRIAPNTTVIISDDGLQHYALARQFEIAVVDATRSVGNGWRLPIGPLREPVKRLASVDAVVVNGAPTPAELHGLSHVYAMQLQPQGWRRVSDDAPCAALPNGRTVAIAGIGHPERFFATVSQLESRDFDTQAFADHYAYSAQDADALGTYEVVLMTEKDAMKWRGLAAASKAYYLPVTAQLPAALIAQIADQLKPSDADE</sequence>
<keyword evidence="16" id="KW-1185">Reference proteome</keyword>
<dbReference type="GO" id="GO:0009244">
    <property type="term" value="P:lipopolysaccharide core region biosynthetic process"/>
    <property type="evidence" value="ECO:0007669"/>
    <property type="project" value="TreeGrafter"/>
</dbReference>
<evidence type="ECO:0000256" key="11">
    <source>
        <dbReference type="ARBA" id="ARBA00023098"/>
    </source>
</evidence>
<dbReference type="GO" id="GO:0009245">
    <property type="term" value="P:lipid A biosynthetic process"/>
    <property type="evidence" value="ECO:0007669"/>
    <property type="project" value="UniProtKB-UniRule"/>
</dbReference>
<evidence type="ECO:0000256" key="13">
    <source>
        <dbReference type="HAMAP-Rule" id="MF_00409"/>
    </source>
</evidence>
<dbReference type="GO" id="GO:0005524">
    <property type="term" value="F:ATP binding"/>
    <property type="evidence" value="ECO:0007669"/>
    <property type="project" value="UniProtKB-UniRule"/>
</dbReference>
<proteinExistence type="inferred from homology"/>
<dbReference type="AlphaFoldDB" id="A0A432Z3X6"/>
<evidence type="ECO:0000256" key="2">
    <source>
        <dbReference type="ARBA" id="ARBA00004870"/>
    </source>
</evidence>
<dbReference type="UniPathway" id="UPA00359">
    <property type="reaction ID" value="UER00482"/>
</dbReference>
<dbReference type="HAMAP" id="MF_00409">
    <property type="entry name" value="LpxK"/>
    <property type="match status" value="1"/>
</dbReference>
<feature type="transmembrane region" description="Helical" evidence="14">
    <location>
        <begin position="12"/>
        <end position="32"/>
    </location>
</feature>
<evidence type="ECO:0000256" key="7">
    <source>
        <dbReference type="ARBA" id="ARBA00022679"/>
    </source>
</evidence>
<dbReference type="NCBIfam" id="TIGR00682">
    <property type="entry name" value="lpxK"/>
    <property type="match status" value="1"/>
</dbReference>
<evidence type="ECO:0000256" key="12">
    <source>
        <dbReference type="ARBA" id="ARBA00029757"/>
    </source>
</evidence>
<evidence type="ECO:0000256" key="6">
    <source>
        <dbReference type="ARBA" id="ARBA00022556"/>
    </source>
</evidence>
<dbReference type="InterPro" id="IPR027417">
    <property type="entry name" value="P-loop_NTPase"/>
</dbReference>
<dbReference type="STRING" id="1122124.GCA_000423165_01435"/>
<keyword evidence="7 13" id="KW-0808">Transferase</keyword>
<evidence type="ECO:0000256" key="9">
    <source>
        <dbReference type="ARBA" id="ARBA00022777"/>
    </source>
</evidence>
<comment type="catalytic activity">
    <reaction evidence="13">
        <text>a lipid A disaccharide + ATP = a lipid IVA + ADP + H(+)</text>
        <dbReference type="Rhea" id="RHEA:67840"/>
        <dbReference type="ChEBI" id="CHEBI:15378"/>
        <dbReference type="ChEBI" id="CHEBI:30616"/>
        <dbReference type="ChEBI" id="CHEBI:176343"/>
        <dbReference type="ChEBI" id="CHEBI:176425"/>
        <dbReference type="ChEBI" id="CHEBI:456216"/>
        <dbReference type="EC" id="2.7.1.130"/>
    </reaction>
</comment>
<evidence type="ECO:0000256" key="5">
    <source>
        <dbReference type="ARBA" id="ARBA00022516"/>
    </source>
</evidence>
<evidence type="ECO:0000256" key="3">
    <source>
        <dbReference type="ARBA" id="ARBA00012071"/>
    </source>
</evidence>
<dbReference type="GO" id="GO:0005886">
    <property type="term" value="C:plasma membrane"/>
    <property type="evidence" value="ECO:0007669"/>
    <property type="project" value="TreeGrafter"/>
</dbReference>
<dbReference type="Proteomes" id="UP000287022">
    <property type="component" value="Unassembled WGS sequence"/>
</dbReference>
<keyword evidence="11 13" id="KW-0443">Lipid metabolism</keyword>
<accession>A0A432Z3X6</accession>
<evidence type="ECO:0000256" key="10">
    <source>
        <dbReference type="ARBA" id="ARBA00022840"/>
    </source>
</evidence>
<evidence type="ECO:0000256" key="4">
    <source>
        <dbReference type="ARBA" id="ARBA00016436"/>
    </source>
</evidence>
<evidence type="ECO:0000256" key="8">
    <source>
        <dbReference type="ARBA" id="ARBA00022741"/>
    </source>
</evidence>
<name>A0A432Z3X6_9GAMM</name>
<feature type="binding site" evidence="13">
    <location>
        <begin position="56"/>
        <end position="63"/>
    </location>
    <ligand>
        <name>ATP</name>
        <dbReference type="ChEBI" id="CHEBI:30616"/>
    </ligand>
</feature>
<keyword evidence="5 13" id="KW-0444">Lipid biosynthesis</keyword>
<gene>
    <name evidence="13" type="primary">lpxK</name>
    <name evidence="15" type="ORF">CWI80_08555</name>
</gene>
<keyword evidence="6 13" id="KW-0441">Lipid A biosynthesis</keyword>
<dbReference type="EMBL" id="PIQE01000002">
    <property type="protein sequence ID" value="RUO72587.1"/>
    <property type="molecule type" value="Genomic_DNA"/>
</dbReference>
<dbReference type="PANTHER" id="PTHR42724:SF1">
    <property type="entry name" value="TETRAACYLDISACCHARIDE 4'-KINASE, MITOCHONDRIAL-RELATED"/>
    <property type="match status" value="1"/>
</dbReference>
<evidence type="ECO:0000256" key="1">
    <source>
        <dbReference type="ARBA" id="ARBA00002274"/>
    </source>
</evidence>
<comment type="similarity">
    <text evidence="13">Belongs to the LpxK family.</text>
</comment>
<keyword evidence="8 13" id="KW-0547">Nucleotide-binding</keyword>
<dbReference type="PANTHER" id="PTHR42724">
    <property type="entry name" value="TETRAACYLDISACCHARIDE 4'-KINASE"/>
    <property type="match status" value="1"/>
</dbReference>
<dbReference type="Pfam" id="PF02606">
    <property type="entry name" value="LpxK"/>
    <property type="match status" value="1"/>
</dbReference>
<comment type="caution">
    <text evidence="15">The sequence shown here is derived from an EMBL/GenBank/DDBJ whole genome shotgun (WGS) entry which is preliminary data.</text>
</comment>
<comment type="function">
    <text evidence="1 13">Transfers the gamma-phosphate of ATP to the 4'-position of a tetraacyldisaccharide 1-phosphate intermediate (termed DS-1-P) to form tetraacyldisaccharide 1,4'-bis-phosphate (lipid IVA).</text>
</comment>
<keyword evidence="14" id="KW-0812">Transmembrane</keyword>
<evidence type="ECO:0000313" key="15">
    <source>
        <dbReference type="EMBL" id="RUO72587.1"/>
    </source>
</evidence>
<dbReference type="GO" id="GO:0009029">
    <property type="term" value="F:lipid-A 4'-kinase activity"/>
    <property type="evidence" value="ECO:0007669"/>
    <property type="project" value="UniProtKB-UniRule"/>
</dbReference>
<keyword evidence="14" id="KW-1133">Transmembrane helix</keyword>
<comment type="pathway">
    <text evidence="2 13">Glycolipid biosynthesis; lipid IV(A) biosynthesis; lipid IV(A) from (3R)-3-hydroxytetradecanoyl-[acyl-carrier-protein] and UDP-N-acetyl-alpha-D-glucosamine: step 6/6.</text>
</comment>
<evidence type="ECO:0000256" key="14">
    <source>
        <dbReference type="SAM" id="Phobius"/>
    </source>
</evidence>
<keyword evidence="9 13" id="KW-0418">Kinase</keyword>
<reference evidence="16" key="1">
    <citation type="journal article" date="2018" name="Front. Microbiol.">
        <title>Genome-Based Analysis Reveals the Taxonomy and Diversity of the Family Idiomarinaceae.</title>
        <authorList>
            <person name="Liu Y."/>
            <person name="Lai Q."/>
            <person name="Shao Z."/>
        </authorList>
    </citation>
    <scope>NUCLEOTIDE SEQUENCE [LARGE SCALE GENOMIC DNA]</scope>
    <source>
        <strain evidence="16">c121</strain>
    </source>
</reference>
<organism evidence="15 16">
    <name type="scientific">Pseudidiomarina sediminum</name>
    <dbReference type="NCBI Taxonomy" id="431675"/>
    <lineage>
        <taxon>Bacteria</taxon>
        <taxon>Pseudomonadati</taxon>
        <taxon>Pseudomonadota</taxon>
        <taxon>Gammaproteobacteria</taxon>
        <taxon>Alteromonadales</taxon>
        <taxon>Idiomarinaceae</taxon>
        <taxon>Pseudidiomarina</taxon>
    </lineage>
</organism>
<protein>
    <recommendedName>
        <fullName evidence="4 13">Tetraacyldisaccharide 4'-kinase</fullName>
        <ecNumber evidence="3 13">2.7.1.130</ecNumber>
    </recommendedName>
    <alternativeName>
        <fullName evidence="12 13">Lipid A 4'-kinase</fullName>
    </alternativeName>
</protein>
<keyword evidence="10 13" id="KW-0067">ATP-binding</keyword>
<dbReference type="EC" id="2.7.1.130" evidence="3 13"/>
<dbReference type="InterPro" id="IPR003758">
    <property type="entry name" value="LpxK"/>
</dbReference>
<dbReference type="SUPFAM" id="SSF52540">
    <property type="entry name" value="P-loop containing nucleoside triphosphate hydrolases"/>
    <property type="match status" value="1"/>
</dbReference>
<dbReference type="RefSeq" id="WP_026860232.1">
    <property type="nucleotide sequence ID" value="NZ_PIQE01000002.1"/>
</dbReference>
<keyword evidence="14" id="KW-0472">Membrane</keyword>